<dbReference type="EMBL" id="CP019288">
    <property type="protein sequence ID" value="QHI38705.1"/>
    <property type="molecule type" value="Genomic_DNA"/>
</dbReference>
<organism evidence="3 4">
    <name type="scientific">Kordia antarctica</name>
    <dbReference type="NCBI Taxonomy" id="1218801"/>
    <lineage>
        <taxon>Bacteria</taxon>
        <taxon>Pseudomonadati</taxon>
        <taxon>Bacteroidota</taxon>
        <taxon>Flavobacteriia</taxon>
        <taxon>Flavobacteriales</taxon>
        <taxon>Flavobacteriaceae</taxon>
        <taxon>Kordia</taxon>
    </lineage>
</organism>
<proteinExistence type="predicted"/>
<evidence type="ECO:0000259" key="2">
    <source>
        <dbReference type="Pfam" id="PF12770"/>
    </source>
</evidence>
<name>A0A7L4ZPZ7_9FLAO</name>
<keyword evidence="1" id="KW-0472">Membrane</keyword>
<dbReference type="InterPro" id="IPR011990">
    <property type="entry name" value="TPR-like_helical_dom_sf"/>
</dbReference>
<keyword evidence="1" id="KW-1133">Transmembrane helix</keyword>
<feature type="domain" description="CHAT" evidence="2">
    <location>
        <begin position="571"/>
        <end position="825"/>
    </location>
</feature>
<dbReference type="PANTHER" id="PTHR10098">
    <property type="entry name" value="RAPSYN-RELATED"/>
    <property type="match status" value="1"/>
</dbReference>
<protein>
    <recommendedName>
        <fullName evidence="2">CHAT domain-containing protein</fullName>
    </recommendedName>
</protein>
<gene>
    <name evidence="3" type="ORF">IMCC3317_40990</name>
</gene>
<dbReference type="InterPro" id="IPR024983">
    <property type="entry name" value="CHAT_dom"/>
</dbReference>
<dbReference type="Pfam" id="PF12770">
    <property type="entry name" value="CHAT"/>
    <property type="match status" value="1"/>
</dbReference>
<reference evidence="3 4" key="1">
    <citation type="journal article" date="2013" name="Int. J. Syst. Evol. Microbiol.">
        <title>Kordia antarctica sp. nov., isolated from Antarctic seawater.</title>
        <authorList>
            <person name="Baek K."/>
            <person name="Choi A."/>
            <person name="Kang I."/>
            <person name="Lee K."/>
            <person name="Cho J.C."/>
        </authorList>
    </citation>
    <scope>NUCLEOTIDE SEQUENCE [LARGE SCALE GENOMIC DNA]</scope>
    <source>
        <strain evidence="3 4">IMCC3317</strain>
    </source>
</reference>
<dbReference type="Gene3D" id="1.25.40.10">
    <property type="entry name" value="Tetratricopeptide repeat domain"/>
    <property type="match status" value="1"/>
</dbReference>
<sequence>MEILNEKTLFIICFFVFTICFSQNLEETIYLTTEAFNKNQNSETLRELDSKIRLFETELSTKDEYYAFINLLANKAYYLAKINNKKEAINSYEKAHGLYIKHTINQYDIIEYCLIELGTLYHKTNAYIKAENIIKYYIELAEKQNNKQQQITGITNLAKLYQSLNRHKSVIQITNRGLKISGIKKQQERNLNYIKKKSELLLKNNQEKLYLENDLIVGDFKTENAENLELSYLEALKNEDYKLALHSFNKLKQLKITKLTSTREVAKFSFQQAQLYFLLQQKEKALKQIKSTLFLLLPNYNNKTFPTNSDLYAENIFLDIFDLWAELQTNPIQALKCYDLSFYVSNLLAQQNTNQESVAINANLNRSRSEKCISILYQLYSKQGNSEYFKSAFRHAESFKGSALKWYSNKRELLHKYPKDSLLIEEKRVLKQQQQLTNRLLNRSLETQSQTQDSLRFKLIAIDKVLNDLQISINTKYPEAEIAEINIEKLKLKLNTDNACLVEFFYGKNVIYQFIITKNNFEFNSIELSETGRKAIANFIDYFNDASAINNDISKYTSDAFYLYKFLHLDQTSTYKNVIIVPDGFLNFIPFESLLTESTSTLSYSKMPFVIKKQNLAYNISAQFYIENKPYKFSNSALGVFPVFDNTNQKLTYSLDEMESLKIVDATFLEQSKATKKNVLNQLKNHSILHFSTHANSGNFNEPAYIEFIDAKLYVNDLYNLDLSNDLVILSACETGVGLLQKGEGSINLTRGFKYAGIDNIVFSLWKINDLSTSIVMGDFYKNLVKTESAFIANQSSKLSYLENAEISNIKKSPYYWSSFMYYGDLTKQKEPNYLLFISIGLCVVVILLFVIWNIKNRSTKRFSSR</sequence>
<evidence type="ECO:0000256" key="1">
    <source>
        <dbReference type="SAM" id="Phobius"/>
    </source>
</evidence>
<feature type="transmembrane region" description="Helical" evidence="1">
    <location>
        <begin position="834"/>
        <end position="855"/>
    </location>
</feature>
<dbReference type="KEGG" id="kan:IMCC3317_40990"/>
<keyword evidence="4" id="KW-1185">Reference proteome</keyword>
<keyword evidence="1" id="KW-0812">Transmembrane</keyword>
<dbReference type="RefSeq" id="WP_160131241.1">
    <property type="nucleotide sequence ID" value="NZ_CP019288.1"/>
</dbReference>
<evidence type="ECO:0000313" key="4">
    <source>
        <dbReference type="Proteomes" id="UP000464657"/>
    </source>
</evidence>
<dbReference type="AlphaFoldDB" id="A0A7L4ZPZ7"/>
<dbReference type="SUPFAM" id="SSF48452">
    <property type="entry name" value="TPR-like"/>
    <property type="match status" value="1"/>
</dbReference>
<dbReference type="Proteomes" id="UP000464657">
    <property type="component" value="Chromosome"/>
</dbReference>
<evidence type="ECO:0000313" key="3">
    <source>
        <dbReference type="EMBL" id="QHI38705.1"/>
    </source>
</evidence>
<dbReference type="OrthoDB" id="9771112at2"/>
<accession>A0A7L4ZPZ7</accession>